<dbReference type="EMBL" id="RSCE01000001">
    <property type="protein sequence ID" value="RSH88054.1"/>
    <property type="molecule type" value="Genomic_DNA"/>
</dbReference>
<comment type="caution">
    <text evidence="5">The sequence shown here is derived from an EMBL/GenBank/DDBJ whole genome shotgun (WGS) entry which is preliminary data.</text>
</comment>
<dbReference type="AlphaFoldDB" id="A0A427YAM8"/>
<feature type="region of interest" description="Disordered" evidence="4">
    <location>
        <begin position="193"/>
        <end position="217"/>
    </location>
</feature>
<evidence type="ECO:0000313" key="5">
    <source>
        <dbReference type="EMBL" id="RSH88054.1"/>
    </source>
</evidence>
<dbReference type="InterPro" id="IPR002110">
    <property type="entry name" value="Ankyrin_rpt"/>
</dbReference>
<evidence type="ECO:0000256" key="4">
    <source>
        <dbReference type="SAM" id="MobiDB-lite"/>
    </source>
</evidence>
<accession>A0A427YAM8</accession>
<name>A0A427YAM8_9TREE</name>
<dbReference type="Proteomes" id="UP000279236">
    <property type="component" value="Unassembled WGS sequence"/>
</dbReference>
<reference evidence="5 6" key="1">
    <citation type="submission" date="2018-11" db="EMBL/GenBank/DDBJ databases">
        <title>Genome sequence of Apiotrichum porosum DSM 27194.</title>
        <authorList>
            <person name="Aliyu H."/>
            <person name="Gorte O."/>
            <person name="Ochsenreither K."/>
        </authorList>
    </citation>
    <scope>NUCLEOTIDE SEQUENCE [LARGE SCALE GENOMIC DNA]</scope>
    <source>
        <strain evidence="5 6">DSM 27194</strain>
    </source>
</reference>
<evidence type="ECO:0000313" key="6">
    <source>
        <dbReference type="Proteomes" id="UP000279236"/>
    </source>
</evidence>
<dbReference type="PANTHER" id="PTHR24171:SF9">
    <property type="entry name" value="ANKYRIN REPEAT DOMAIN-CONTAINING PROTEIN 39"/>
    <property type="match status" value="1"/>
</dbReference>
<dbReference type="GeneID" id="39585124"/>
<keyword evidence="1" id="KW-0677">Repeat</keyword>
<sequence length="217" mass="22526">MVAPGAKNLWVAASDGDLERVQALIAAGASPNDKDQHSYTPMHAAASYAHLDLLEFLVGAGGNVNLPDDDGDTPLFTCESVEAAQWLVEHGADAAHKNGEGLTAADSLDEDHPTVAAYLRSVNGAPAPAAPAAEGEGEGVNQLAVDEFAARQTADLMAQSQSIIAEAQRTGTNPDDLLRDLVQRAVREGFSFGGDIGDMAGSGPDVDEEAHKRARGE</sequence>
<dbReference type="RefSeq" id="XP_028480262.1">
    <property type="nucleotide sequence ID" value="XM_028616405.1"/>
</dbReference>
<evidence type="ECO:0000256" key="1">
    <source>
        <dbReference type="ARBA" id="ARBA00022737"/>
    </source>
</evidence>
<keyword evidence="6" id="KW-1185">Reference proteome</keyword>
<dbReference type="SMART" id="SM00248">
    <property type="entry name" value="ANK"/>
    <property type="match status" value="3"/>
</dbReference>
<feature type="repeat" description="ANK" evidence="3">
    <location>
        <begin position="4"/>
        <end position="36"/>
    </location>
</feature>
<gene>
    <name evidence="5" type="ORF">EHS24_000581</name>
</gene>
<feature type="repeat" description="ANK" evidence="3">
    <location>
        <begin position="37"/>
        <end position="69"/>
    </location>
</feature>
<proteinExistence type="predicted"/>
<dbReference type="PROSITE" id="PS50297">
    <property type="entry name" value="ANK_REP_REGION"/>
    <property type="match status" value="1"/>
</dbReference>
<evidence type="ECO:0000256" key="3">
    <source>
        <dbReference type="PROSITE-ProRule" id="PRU00023"/>
    </source>
</evidence>
<evidence type="ECO:0000256" key="2">
    <source>
        <dbReference type="ARBA" id="ARBA00023043"/>
    </source>
</evidence>
<organism evidence="5 6">
    <name type="scientific">Apiotrichum porosum</name>
    <dbReference type="NCBI Taxonomy" id="105984"/>
    <lineage>
        <taxon>Eukaryota</taxon>
        <taxon>Fungi</taxon>
        <taxon>Dikarya</taxon>
        <taxon>Basidiomycota</taxon>
        <taxon>Agaricomycotina</taxon>
        <taxon>Tremellomycetes</taxon>
        <taxon>Trichosporonales</taxon>
        <taxon>Trichosporonaceae</taxon>
        <taxon>Apiotrichum</taxon>
    </lineage>
</organism>
<dbReference type="Gene3D" id="1.25.40.20">
    <property type="entry name" value="Ankyrin repeat-containing domain"/>
    <property type="match status" value="1"/>
</dbReference>
<protein>
    <submittedName>
        <fullName evidence="5">Uncharacterized protein</fullName>
    </submittedName>
</protein>
<keyword evidence="2 3" id="KW-0040">ANK repeat</keyword>
<dbReference type="Pfam" id="PF12796">
    <property type="entry name" value="Ank_2"/>
    <property type="match status" value="1"/>
</dbReference>
<dbReference type="SUPFAM" id="SSF48403">
    <property type="entry name" value="Ankyrin repeat"/>
    <property type="match status" value="1"/>
</dbReference>
<dbReference type="PROSITE" id="PS50088">
    <property type="entry name" value="ANK_REPEAT"/>
    <property type="match status" value="2"/>
</dbReference>
<dbReference type="PANTHER" id="PTHR24171">
    <property type="entry name" value="ANKYRIN REPEAT DOMAIN-CONTAINING PROTEIN 39-RELATED"/>
    <property type="match status" value="1"/>
</dbReference>
<dbReference type="InterPro" id="IPR036770">
    <property type="entry name" value="Ankyrin_rpt-contain_sf"/>
</dbReference>
<dbReference type="STRING" id="105984.A0A427YAM8"/>
<dbReference type="OrthoDB" id="19174at2759"/>